<accession>A0A9Q1RJF0</accession>
<keyword evidence="8" id="KW-1185">Reference proteome</keyword>
<dbReference type="AlphaFoldDB" id="A0A9Q1RJF0"/>
<gene>
    <name evidence="7" type="ORF">K7X08_031555</name>
</gene>
<evidence type="ECO:0000256" key="5">
    <source>
        <dbReference type="ARBA" id="ARBA00023136"/>
    </source>
</evidence>
<sequence>MDGFLNYIQPFNRYTNAKMLEDLKYPSESTTLYQCGQFLRDVYDLHHGILGIMYSVLVTAVITDSIKDAVGRPHPNLFYRRLTEEAMLQTLHCYASFTISALLGISRIVDYWHHWTDIFTGSIIGSGLSKKVKSSSIKDSKGPSNGDIAVKSGCSVHSAYIGVTAAEEELGI</sequence>
<dbReference type="SUPFAM" id="SSF48317">
    <property type="entry name" value="Acid phosphatase/Vanadium-dependent haloperoxidase"/>
    <property type="match status" value="1"/>
</dbReference>
<dbReference type="InterPro" id="IPR036938">
    <property type="entry name" value="PAP2/HPO_sf"/>
</dbReference>
<evidence type="ECO:0000256" key="2">
    <source>
        <dbReference type="ARBA" id="ARBA00008816"/>
    </source>
</evidence>
<keyword evidence="5" id="KW-0472">Membrane</keyword>
<dbReference type="GO" id="GO:0046839">
    <property type="term" value="P:phospholipid dephosphorylation"/>
    <property type="evidence" value="ECO:0007669"/>
    <property type="project" value="TreeGrafter"/>
</dbReference>
<keyword evidence="4" id="KW-1133">Transmembrane helix</keyword>
<evidence type="ECO:0000256" key="4">
    <source>
        <dbReference type="ARBA" id="ARBA00022989"/>
    </source>
</evidence>
<dbReference type="Pfam" id="PF01569">
    <property type="entry name" value="PAP2"/>
    <property type="match status" value="1"/>
</dbReference>
<dbReference type="OrthoDB" id="10030083at2759"/>
<feature type="domain" description="Phosphatidic acid phosphatase type 2/haloperoxidase" evidence="6">
    <location>
        <begin position="90"/>
        <end position="126"/>
    </location>
</feature>
<evidence type="ECO:0000259" key="6">
    <source>
        <dbReference type="Pfam" id="PF01569"/>
    </source>
</evidence>
<organism evidence="7 8">
    <name type="scientific">Anisodus acutangulus</name>
    <dbReference type="NCBI Taxonomy" id="402998"/>
    <lineage>
        <taxon>Eukaryota</taxon>
        <taxon>Viridiplantae</taxon>
        <taxon>Streptophyta</taxon>
        <taxon>Embryophyta</taxon>
        <taxon>Tracheophyta</taxon>
        <taxon>Spermatophyta</taxon>
        <taxon>Magnoliopsida</taxon>
        <taxon>eudicotyledons</taxon>
        <taxon>Gunneridae</taxon>
        <taxon>Pentapetalae</taxon>
        <taxon>asterids</taxon>
        <taxon>lamiids</taxon>
        <taxon>Solanales</taxon>
        <taxon>Solanaceae</taxon>
        <taxon>Solanoideae</taxon>
        <taxon>Hyoscyameae</taxon>
        <taxon>Anisodus</taxon>
    </lineage>
</organism>
<evidence type="ECO:0000256" key="1">
    <source>
        <dbReference type="ARBA" id="ARBA00004141"/>
    </source>
</evidence>
<dbReference type="GO" id="GO:0008195">
    <property type="term" value="F:phosphatidate phosphatase activity"/>
    <property type="evidence" value="ECO:0007669"/>
    <property type="project" value="TreeGrafter"/>
</dbReference>
<evidence type="ECO:0000313" key="8">
    <source>
        <dbReference type="Proteomes" id="UP001152561"/>
    </source>
</evidence>
<dbReference type="Gene3D" id="1.20.144.10">
    <property type="entry name" value="Phosphatidic acid phosphatase type 2/haloperoxidase"/>
    <property type="match status" value="1"/>
</dbReference>
<proteinExistence type="inferred from homology"/>
<comment type="caution">
    <text evidence="7">The sequence shown here is derived from an EMBL/GenBank/DDBJ whole genome shotgun (WGS) entry which is preliminary data.</text>
</comment>
<protein>
    <recommendedName>
        <fullName evidence="6">Phosphatidic acid phosphatase type 2/haloperoxidase domain-containing protein</fullName>
    </recommendedName>
</protein>
<evidence type="ECO:0000256" key="3">
    <source>
        <dbReference type="ARBA" id="ARBA00022692"/>
    </source>
</evidence>
<reference evidence="8" key="1">
    <citation type="journal article" date="2023" name="Proc. Natl. Acad. Sci. U.S.A.">
        <title>Genomic and structural basis for evolution of tropane alkaloid biosynthesis.</title>
        <authorList>
            <person name="Wanga Y.-J."/>
            <person name="Taina T."/>
            <person name="Yua J.-Y."/>
            <person name="Lia J."/>
            <person name="Xua B."/>
            <person name="Chenc J."/>
            <person name="D'Auriad J.C."/>
            <person name="Huanga J.-P."/>
            <person name="Huanga S.-X."/>
        </authorList>
    </citation>
    <scope>NUCLEOTIDE SEQUENCE [LARGE SCALE GENOMIC DNA]</scope>
    <source>
        <strain evidence="8">cv. KIB-2019</strain>
    </source>
</reference>
<dbReference type="PANTHER" id="PTHR10165:SF91">
    <property type="entry name" value="LIPID PHOSPHATE PHOSPHATASE-LIKE PROTEIN"/>
    <property type="match status" value="1"/>
</dbReference>
<comment type="subcellular location">
    <subcellularLocation>
        <location evidence="1">Membrane</location>
        <topology evidence="1">Multi-pass membrane protein</topology>
    </subcellularLocation>
</comment>
<dbReference type="InterPro" id="IPR043216">
    <property type="entry name" value="PAP-like"/>
</dbReference>
<dbReference type="PANTHER" id="PTHR10165">
    <property type="entry name" value="LIPID PHOSPHATE PHOSPHATASE"/>
    <property type="match status" value="1"/>
</dbReference>
<dbReference type="EMBL" id="JAJAGQ010000005">
    <property type="protein sequence ID" value="KAJ8563103.1"/>
    <property type="molecule type" value="Genomic_DNA"/>
</dbReference>
<dbReference type="GO" id="GO:0016020">
    <property type="term" value="C:membrane"/>
    <property type="evidence" value="ECO:0007669"/>
    <property type="project" value="TreeGrafter"/>
</dbReference>
<evidence type="ECO:0000313" key="7">
    <source>
        <dbReference type="EMBL" id="KAJ8563103.1"/>
    </source>
</evidence>
<comment type="similarity">
    <text evidence="2">Belongs to the PA-phosphatase related phosphoesterase family.</text>
</comment>
<dbReference type="Proteomes" id="UP001152561">
    <property type="component" value="Unassembled WGS sequence"/>
</dbReference>
<dbReference type="InterPro" id="IPR000326">
    <property type="entry name" value="PAP2/HPO"/>
</dbReference>
<dbReference type="GO" id="GO:0006644">
    <property type="term" value="P:phospholipid metabolic process"/>
    <property type="evidence" value="ECO:0007669"/>
    <property type="project" value="InterPro"/>
</dbReference>
<keyword evidence="3" id="KW-0812">Transmembrane</keyword>
<name>A0A9Q1RJF0_9SOLA</name>